<feature type="region of interest" description="Disordered" evidence="1">
    <location>
        <begin position="257"/>
        <end position="299"/>
    </location>
</feature>
<evidence type="ECO:0000256" key="1">
    <source>
        <dbReference type="SAM" id="MobiDB-lite"/>
    </source>
</evidence>
<dbReference type="AlphaFoldDB" id="A0AAE3EIW2"/>
<evidence type="ECO:0000313" key="3">
    <source>
        <dbReference type="Proteomes" id="UP001198163"/>
    </source>
</evidence>
<dbReference type="RefSeq" id="WP_230756815.1">
    <property type="nucleotide sequence ID" value="NZ_JAINWA010000003.1"/>
</dbReference>
<evidence type="ECO:0000313" key="2">
    <source>
        <dbReference type="EMBL" id="MCD1655517.1"/>
    </source>
</evidence>
<dbReference type="Proteomes" id="UP001198163">
    <property type="component" value="Unassembled WGS sequence"/>
</dbReference>
<name>A0AAE3EIW2_9SPIR</name>
<proteinExistence type="predicted"/>
<dbReference type="EMBL" id="JAINWA010000003">
    <property type="protein sequence ID" value="MCD1655517.1"/>
    <property type="molecule type" value="Genomic_DNA"/>
</dbReference>
<sequence>MDKTSEFPTVDRELVERFLSCTEDGANLSEADKERLIGISISCQLNPFKREVYIRKSLAKGIPTVQIITGYEVYIRRAEQTSLLDGWKAWIEETKDGLKASVEIRRKDWSLPFIHEVFWNEVAQKTADGSISAFWERMPRFQLKKVAISQGFRLCFAQEVGGFPYEGAELPELTAPETAQNERRMSTEIPGQKIASSATIQPESIPDLVASIHALAMSNIKIISQTHLEWVENQLRMEKTEPQLRGLLKHLQETIDAGGDINGKPKRIPAKRSYQGTPRRPRIPAMTGKSPIPQGTPIF</sequence>
<dbReference type="InterPro" id="IPR018330">
    <property type="entry name" value="RecT_fam"/>
</dbReference>
<dbReference type="GO" id="GO:0003677">
    <property type="term" value="F:DNA binding"/>
    <property type="evidence" value="ECO:0007669"/>
    <property type="project" value="InterPro"/>
</dbReference>
<comment type="caution">
    <text evidence="2">The sequence shown here is derived from an EMBL/GenBank/DDBJ whole genome shotgun (WGS) entry which is preliminary data.</text>
</comment>
<accession>A0AAE3EIW2</accession>
<dbReference type="Pfam" id="PF03837">
    <property type="entry name" value="RecT"/>
    <property type="match status" value="1"/>
</dbReference>
<dbReference type="GO" id="GO:0006259">
    <property type="term" value="P:DNA metabolic process"/>
    <property type="evidence" value="ECO:0007669"/>
    <property type="project" value="InterPro"/>
</dbReference>
<reference evidence="2" key="1">
    <citation type="submission" date="2021-08" db="EMBL/GenBank/DDBJ databases">
        <title>Comparative analyses of Brucepasteria parasyntrophica and Teretinema zuelzerae.</title>
        <authorList>
            <person name="Song Y."/>
            <person name="Brune A."/>
        </authorList>
    </citation>
    <scope>NUCLEOTIDE SEQUENCE</scope>
    <source>
        <strain evidence="2">DSM 1903</strain>
    </source>
</reference>
<gene>
    <name evidence="2" type="ORF">K7J14_12510</name>
</gene>
<keyword evidence="3" id="KW-1185">Reference proteome</keyword>
<protein>
    <submittedName>
        <fullName evidence="2">Recombinase RecT</fullName>
    </submittedName>
</protein>
<organism evidence="2 3">
    <name type="scientific">Teretinema zuelzerae</name>
    <dbReference type="NCBI Taxonomy" id="156"/>
    <lineage>
        <taxon>Bacteria</taxon>
        <taxon>Pseudomonadati</taxon>
        <taxon>Spirochaetota</taxon>
        <taxon>Spirochaetia</taxon>
        <taxon>Spirochaetales</taxon>
        <taxon>Treponemataceae</taxon>
        <taxon>Teretinema</taxon>
    </lineage>
</organism>